<dbReference type="GO" id="GO:0005829">
    <property type="term" value="C:cytosol"/>
    <property type="evidence" value="ECO:0007669"/>
    <property type="project" value="TreeGrafter"/>
</dbReference>
<organism evidence="1 2">
    <name type="scientific">Mikania micrantha</name>
    <name type="common">bitter vine</name>
    <dbReference type="NCBI Taxonomy" id="192012"/>
    <lineage>
        <taxon>Eukaryota</taxon>
        <taxon>Viridiplantae</taxon>
        <taxon>Streptophyta</taxon>
        <taxon>Embryophyta</taxon>
        <taxon>Tracheophyta</taxon>
        <taxon>Spermatophyta</taxon>
        <taxon>Magnoliopsida</taxon>
        <taxon>eudicotyledons</taxon>
        <taxon>Gunneridae</taxon>
        <taxon>Pentapetalae</taxon>
        <taxon>asterids</taxon>
        <taxon>campanulids</taxon>
        <taxon>Asterales</taxon>
        <taxon>Asteraceae</taxon>
        <taxon>Asteroideae</taxon>
        <taxon>Heliantheae alliance</taxon>
        <taxon>Eupatorieae</taxon>
        <taxon>Mikania</taxon>
    </lineage>
</organism>
<dbReference type="SUPFAM" id="SSF144000">
    <property type="entry name" value="Oxysterol-binding protein-like"/>
    <property type="match status" value="1"/>
</dbReference>
<evidence type="ECO:0000313" key="1">
    <source>
        <dbReference type="EMBL" id="KAD0079196.1"/>
    </source>
</evidence>
<evidence type="ECO:0000313" key="2">
    <source>
        <dbReference type="Proteomes" id="UP000326396"/>
    </source>
</evidence>
<accession>A0A5N6LB85</accession>
<dbReference type="EMBL" id="SZYD01001982">
    <property type="protein sequence ID" value="KAD0079196.1"/>
    <property type="molecule type" value="Genomic_DNA"/>
</dbReference>
<proteinExistence type="predicted"/>
<dbReference type="Gene3D" id="2.40.160.120">
    <property type="match status" value="1"/>
</dbReference>
<protein>
    <submittedName>
        <fullName evidence="1">Uncharacterized protein</fullName>
    </submittedName>
</protein>
<keyword evidence="2" id="KW-1185">Reference proteome</keyword>
<dbReference type="PANTHER" id="PTHR10972">
    <property type="entry name" value="OXYSTEROL-BINDING PROTEIN-RELATED"/>
    <property type="match status" value="1"/>
</dbReference>
<gene>
    <name evidence="1" type="ORF">E3N88_44814</name>
</gene>
<dbReference type="InterPro" id="IPR000648">
    <property type="entry name" value="Oxysterol-bd"/>
</dbReference>
<reference evidence="1 2" key="1">
    <citation type="submission" date="2019-05" db="EMBL/GenBank/DDBJ databases">
        <title>Mikania micrantha, genome provides insights into the molecular mechanism of rapid growth.</title>
        <authorList>
            <person name="Liu B."/>
        </authorList>
    </citation>
    <scope>NUCLEOTIDE SEQUENCE [LARGE SCALE GENOMIC DNA]</scope>
    <source>
        <strain evidence="1">NLD-2019</strain>
        <tissue evidence="1">Leaf</tissue>
    </source>
</reference>
<dbReference type="InterPro" id="IPR037239">
    <property type="entry name" value="OSBP_sf"/>
</dbReference>
<dbReference type="GO" id="GO:0032934">
    <property type="term" value="F:sterol binding"/>
    <property type="evidence" value="ECO:0007669"/>
    <property type="project" value="TreeGrafter"/>
</dbReference>
<dbReference type="PANTHER" id="PTHR10972:SF136">
    <property type="entry name" value="OXYSTEROL-BINDING PROTEIN 8"/>
    <property type="match status" value="1"/>
</dbReference>
<name>A0A5N6LB85_9ASTR</name>
<dbReference type="Pfam" id="PF01237">
    <property type="entry name" value="Oxysterol_BP"/>
    <property type="match status" value="1"/>
</dbReference>
<dbReference type="Proteomes" id="UP000326396">
    <property type="component" value="Unassembled WGS sequence"/>
</dbReference>
<sequence length="260" mass="29468">MAQKQGGGGFSHRLLQVCPILRTKLTYVEDKICKSVTVKTDIDNVMGLEVINPEGGTEDAEVEAQKGDGNKRCIIDFVFLFRVSIAFVLFELMEYSYLLKLADECEDPYLRLVYADVGKQVDQAQAGGWANLYVLHVFPSIKNAILIDLVSYEWIEIAKHPGLYPIIMLCNVPGKPFNPILGETYEMVCHHPPISAAHAENEHFVYDITSKVKTKFLATHLMYILLEEPKILMTGKWNTSMSYQPCDWMGSPFQELTLKR</sequence>
<dbReference type="AlphaFoldDB" id="A0A5N6LB85"/>
<dbReference type="OrthoDB" id="14833at2759"/>
<dbReference type="GO" id="GO:0016020">
    <property type="term" value="C:membrane"/>
    <property type="evidence" value="ECO:0007669"/>
    <property type="project" value="TreeGrafter"/>
</dbReference>
<comment type="caution">
    <text evidence="1">The sequence shown here is derived from an EMBL/GenBank/DDBJ whole genome shotgun (WGS) entry which is preliminary data.</text>
</comment>